<evidence type="ECO:0000313" key="8">
    <source>
        <dbReference type="Proteomes" id="UP001231445"/>
    </source>
</evidence>
<dbReference type="RefSeq" id="WP_285974905.1">
    <property type="nucleotide sequence ID" value="NZ_CP127221.1"/>
</dbReference>
<dbReference type="Pfam" id="PF13520">
    <property type="entry name" value="AA_permease_2"/>
    <property type="match status" value="1"/>
</dbReference>
<dbReference type="Proteomes" id="UP001231445">
    <property type="component" value="Chromosome"/>
</dbReference>
<sequence>MNDQVKPPRTVGVWGTSLIQINGMIGAGIFALPAVLVAAVGSFAPVMIIMGGILILPLCLSFAWLATRFDRTGGPVLYGKVAFGSFAGFQAGWGRAASGIVALAANTHVMFSYFAAIFPVLENETINSAAVFLTLILATLYNILGMRSSVNALGVLTVLKLVPLGILVLAAVFGNFTSPSIILPEFSDAETVILLTFYAFTGFEGVVVPAGEMKNPKRDLPRVIIVTLAGVTLAYVLIIWAYLTIVTEPSGDANALAGAAQIALGQVGAAMIALAAGFSIMANTFGGMVVVPRIVYGMAEQGMLPGWFERIHPRFLTPANAIMFYGFTGALFSLTGGFAALAAASTLTRILTYVITAAALPMIEHREGRIKPLHGLMAVLALASCVWIASHAGMQSWTTFGGLFVVGTILFLIARRQSGD</sequence>
<dbReference type="AlphaFoldDB" id="A0A9Y2B688"/>
<dbReference type="InterPro" id="IPR002293">
    <property type="entry name" value="AA/rel_permease1"/>
</dbReference>
<feature type="transmembrane region" description="Helical" evidence="6">
    <location>
        <begin position="223"/>
        <end position="243"/>
    </location>
</feature>
<keyword evidence="5 6" id="KW-0472">Membrane</keyword>
<feature type="transmembrane region" description="Helical" evidence="6">
    <location>
        <begin position="126"/>
        <end position="144"/>
    </location>
</feature>
<gene>
    <name evidence="7" type="ORF">QQX03_06255</name>
</gene>
<proteinExistence type="predicted"/>
<feature type="transmembrane region" description="Helical" evidence="6">
    <location>
        <begin position="21"/>
        <end position="40"/>
    </location>
</feature>
<keyword evidence="2" id="KW-1003">Cell membrane</keyword>
<reference evidence="7 8" key="1">
    <citation type="submission" date="2023-06" db="EMBL/GenBank/DDBJ databases">
        <title>Altererythrobacter rubellus NBRC 112769 genome.</title>
        <authorList>
            <person name="Zhang K."/>
        </authorList>
    </citation>
    <scope>NUCLEOTIDE SEQUENCE [LARGE SCALE GENOMIC DNA]</scope>
    <source>
        <strain evidence="7 8">NBRC 112769</strain>
    </source>
</reference>
<dbReference type="PIRSF" id="PIRSF006060">
    <property type="entry name" value="AA_transporter"/>
    <property type="match status" value="1"/>
</dbReference>
<feature type="transmembrane region" description="Helical" evidence="6">
    <location>
        <begin position="100"/>
        <end position="120"/>
    </location>
</feature>
<accession>A0A9Y2B688</accession>
<dbReference type="KEGG" id="arue:QQX03_06255"/>
<keyword evidence="3 6" id="KW-0812">Transmembrane</keyword>
<feature type="transmembrane region" description="Helical" evidence="6">
    <location>
        <begin position="151"/>
        <end position="172"/>
    </location>
</feature>
<feature type="transmembrane region" description="Helical" evidence="6">
    <location>
        <begin position="396"/>
        <end position="414"/>
    </location>
</feature>
<feature type="transmembrane region" description="Helical" evidence="6">
    <location>
        <begin position="263"/>
        <end position="295"/>
    </location>
</feature>
<dbReference type="EMBL" id="CP127221">
    <property type="protein sequence ID" value="WIW94589.1"/>
    <property type="molecule type" value="Genomic_DNA"/>
</dbReference>
<evidence type="ECO:0000256" key="1">
    <source>
        <dbReference type="ARBA" id="ARBA00004651"/>
    </source>
</evidence>
<dbReference type="GO" id="GO:0005886">
    <property type="term" value="C:plasma membrane"/>
    <property type="evidence" value="ECO:0007669"/>
    <property type="project" value="UniProtKB-SubCell"/>
</dbReference>
<organism evidence="7 8">
    <name type="scientific">Altererythrobacter rubellus</name>
    <dbReference type="NCBI Taxonomy" id="2173831"/>
    <lineage>
        <taxon>Bacteria</taxon>
        <taxon>Pseudomonadati</taxon>
        <taxon>Pseudomonadota</taxon>
        <taxon>Alphaproteobacteria</taxon>
        <taxon>Sphingomonadales</taxon>
        <taxon>Erythrobacteraceae</taxon>
        <taxon>Altererythrobacter</taxon>
    </lineage>
</organism>
<name>A0A9Y2B688_9SPHN</name>
<evidence type="ECO:0000256" key="5">
    <source>
        <dbReference type="ARBA" id="ARBA00023136"/>
    </source>
</evidence>
<dbReference type="PANTHER" id="PTHR42770">
    <property type="entry name" value="AMINO ACID TRANSPORTER-RELATED"/>
    <property type="match status" value="1"/>
</dbReference>
<dbReference type="PANTHER" id="PTHR42770:SF7">
    <property type="entry name" value="MEMBRANE PROTEIN"/>
    <property type="match status" value="1"/>
</dbReference>
<dbReference type="GO" id="GO:0022857">
    <property type="term" value="F:transmembrane transporter activity"/>
    <property type="evidence" value="ECO:0007669"/>
    <property type="project" value="InterPro"/>
</dbReference>
<dbReference type="InterPro" id="IPR050367">
    <property type="entry name" value="APC_superfamily"/>
</dbReference>
<feature type="transmembrane region" description="Helical" evidence="6">
    <location>
        <begin position="192"/>
        <end position="211"/>
    </location>
</feature>
<protein>
    <submittedName>
        <fullName evidence="7">APC family permease</fullName>
    </submittedName>
</protein>
<evidence type="ECO:0000256" key="4">
    <source>
        <dbReference type="ARBA" id="ARBA00022989"/>
    </source>
</evidence>
<evidence type="ECO:0000313" key="7">
    <source>
        <dbReference type="EMBL" id="WIW94589.1"/>
    </source>
</evidence>
<evidence type="ECO:0000256" key="2">
    <source>
        <dbReference type="ARBA" id="ARBA00022475"/>
    </source>
</evidence>
<keyword evidence="4 6" id="KW-1133">Transmembrane helix</keyword>
<evidence type="ECO:0000256" key="3">
    <source>
        <dbReference type="ARBA" id="ARBA00022692"/>
    </source>
</evidence>
<dbReference type="Gene3D" id="1.20.1740.10">
    <property type="entry name" value="Amino acid/polyamine transporter I"/>
    <property type="match status" value="1"/>
</dbReference>
<evidence type="ECO:0000256" key="6">
    <source>
        <dbReference type="SAM" id="Phobius"/>
    </source>
</evidence>
<feature type="transmembrane region" description="Helical" evidence="6">
    <location>
        <begin position="46"/>
        <end position="66"/>
    </location>
</feature>
<feature type="transmembrane region" description="Helical" evidence="6">
    <location>
        <begin position="372"/>
        <end position="390"/>
    </location>
</feature>
<comment type="subcellular location">
    <subcellularLocation>
        <location evidence="1">Cell membrane</location>
        <topology evidence="1">Multi-pass membrane protein</topology>
    </subcellularLocation>
</comment>
<keyword evidence="8" id="KW-1185">Reference proteome</keyword>